<dbReference type="EMBL" id="JBFOLK010000006">
    <property type="protein sequence ID" value="KAL2505649.1"/>
    <property type="molecule type" value="Genomic_DNA"/>
</dbReference>
<evidence type="ECO:0000313" key="1">
    <source>
        <dbReference type="EMBL" id="KAL2505649.1"/>
    </source>
</evidence>
<keyword evidence="2" id="KW-1185">Reference proteome</keyword>
<name>A0ABD1SYY5_9LAMI</name>
<comment type="caution">
    <text evidence="1">The sequence shown here is derived from an EMBL/GenBank/DDBJ whole genome shotgun (WGS) entry which is preliminary data.</text>
</comment>
<accession>A0ABD1SYY5</accession>
<organism evidence="1 2">
    <name type="scientific">Abeliophyllum distichum</name>
    <dbReference type="NCBI Taxonomy" id="126358"/>
    <lineage>
        <taxon>Eukaryota</taxon>
        <taxon>Viridiplantae</taxon>
        <taxon>Streptophyta</taxon>
        <taxon>Embryophyta</taxon>
        <taxon>Tracheophyta</taxon>
        <taxon>Spermatophyta</taxon>
        <taxon>Magnoliopsida</taxon>
        <taxon>eudicotyledons</taxon>
        <taxon>Gunneridae</taxon>
        <taxon>Pentapetalae</taxon>
        <taxon>asterids</taxon>
        <taxon>lamiids</taxon>
        <taxon>Lamiales</taxon>
        <taxon>Oleaceae</taxon>
        <taxon>Forsythieae</taxon>
        <taxon>Abeliophyllum</taxon>
    </lineage>
</organism>
<proteinExistence type="predicted"/>
<gene>
    <name evidence="1" type="ORF">Adt_21270</name>
</gene>
<evidence type="ECO:0000313" key="2">
    <source>
        <dbReference type="Proteomes" id="UP001604336"/>
    </source>
</evidence>
<reference evidence="2" key="1">
    <citation type="submission" date="2024-07" db="EMBL/GenBank/DDBJ databases">
        <title>Two chromosome-level genome assemblies of Korean endemic species Abeliophyllum distichum and Forsythia ovata (Oleaceae).</title>
        <authorList>
            <person name="Jang H."/>
        </authorList>
    </citation>
    <scope>NUCLEOTIDE SEQUENCE [LARGE SCALE GENOMIC DNA]</scope>
</reference>
<protein>
    <submittedName>
        <fullName evidence="1">Uncharacterized protein</fullName>
    </submittedName>
</protein>
<sequence>MKFLVMDTRFAYHGVLGRPILKDLQVVTSIHHLAIKFLTPGELAKVQDNQTKVRLCYMNVLQKAIMHEGIFSVVMTIRTEAMDIDQEKGEEDMVLDKCLNPQIIGLDSLASSTEELEMFLVRPLNFSQMIQLGQKLEERMKEILKWF</sequence>
<dbReference type="Proteomes" id="UP001604336">
    <property type="component" value="Unassembled WGS sequence"/>
</dbReference>
<dbReference type="AlphaFoldDB" id="A0ABD1SYY5"/>